<dbReference type="GeneID" id="100650343"/>
<protein>
    <submittedName>
        <fullName evidence="3">Uncharacterized protein LOC100650343 isoform X2</fullName>
    </submittedName>
</protein>
<feature type="signal peptide" evidence="1">
    <location>
        <begin position="1"/>
        <end position="20"/>
    </location>
</feature>
<evidence type="ECO:0000313" key="3">
    <source>
        <dbReference type="RefSeq" id="XP_012172139.2"/>
    </source>
</evidence>
<sequence length="224" mass="24690">MNTVTIVLLLSMCFCALCGATPVSSLDQELIPSNCTNETATQLQRVTRQSPSINFVEGIGSDILRIPTNLLATIISFILSIIDGIKSTFLSWIGNIESFLQNPLTLLNNNQNSNQRRRRSNVSNGLSDLISDLPNLLNLPVSYFQQATSSVGDSVVSKVQYVIKAVIRFVWNFVITKVLPWLDDVLTRVKQSNTLPSFLNDAIGDANFVYSLLRLFTGITSNSS</sequence>
<name>A0A9B2JNL3_BOMTE</name>
<organism evidence="2 3">
    <name type="scientific">Bombus terrestris</name>
    <name type="common">Buff-tailed bumblebee</name>
    <name type="synonym">Apis terrestris</name>
    <dbReference type="NCBI Taxonomy" id="30195"/>
    <lineage>
        <taxon>Eukaryota</taxon>
        <taxon>Metazoa</taxon>
        <taxon>Ecdysozoa</taxon>
        <taxon>Arthropoda</taxon>
        <taxon>Hexapoda</taxon>
        <taxon>Insecta</taxon>
        <taxon>Pterygota</taxon>
        <taxon>Neoptera</taxon>
        <taxon>Endopterygota</taxon>
        <taxon>Hymenoptera</taxon>
        <taxon>Apocrita</taxon>
        <taxon>Aculeata</taxon>
        <taxon>Apoidea</taxon>
        <taxon>Anthophila</taxon>
        <taxon>Apidae</taxon>
        <taxon>Bombus</taxon>
        <taxon>Bombus</taxon>
    </lineage>
</organism>
<gene>
    <name evidence="3" type="primary">LOC100650343</name>
</gene>
<dbReference type="AlphaFoldDB" id="A0A9B2JNL3"/>
<evidence type="ECO:0000313" key="2">
    <source>
        <dbReference type="Proteomes" id="UP000835206"/>
    </source>
</evidence>
<keyword evidence="2" id="KW-1185">Reference proteome</keyword>
<dbReference type="Proteomes" id="UP000835206">
    <property type="component" value="Chromosome 15"/>
</dbReference>
<proteinExistence type="predicted"/>
<reference evidence="3" key="1">
    <citation type="submission" date="2025-08" db="UniProtKB">
        <authorList>
            <consortium name="RefSeq"/>
        </authorList>
    </citation>
    <scope>IDENTIFICATION</scope>
</reference>
<feature type="chain" id="PRO_5038886598" evidence="1">
    <location>
        <begin position="21"/>
        <end position="224"/>
    </location>
</feature>
<dbReference type="RefSeq" id="XP_012172139.2">
    <property type="nucleotide sequence ID" value="XM_012316749.3"/>
</dbReference>
<keyword evidence="1" id="KW-0732">Signal</keyword>
<accession>A0A9B2JNL3</accession>
<evidence type="ECO:0000256" key="1">
    <source>
        <dbReference type="SAM" id="SignalP"/>
    </source>
</evidence>